<dbReference type="PROSITE" id="PS00687">
    <property type="entry name" value="ALDEHYDE_DEHYDR_GLU"/>
    <property type="match status" value="1"/>
</dbReference>
<dbReference type="AlphaFoldDB" id="A0A1V8TIA6"/>
<dbReference type="InterPro" id="IPR029510">
    <property type="entry name" value="Ald_DH_CS_GLU"/>
</dbReference>
<comment type="similarity">
    <text evidence="2 8">Belongs to the aldehyde dehydrogenase family.</text>
</comment>
<dbReference type="Pfam" id="PF00171">
    <property type="entry name" value="Aldedh"/>
    <property type="match status" value="1"/>
</dbReference>
<evidence type="ECO:0000256" key="1">
    <source>
        <dbReference type="ARBA" id="ARBA00005176"/>
    </source>
</evidence>
<dbReference type="EC" id="1.2.1.16" evidence="6"/>
<dbReference type="GO" id="GO:0005737">
    <property type="term" value="C:cytoplasm"/>
    <property type="evidence" value="ECO:0007669"/>
    <property type="project" value="TreeGrafter"/>
</dbReference>
<feature type="active site" evidence="7">
    <location>
        <position position="266"/>
    </location>
</feature>
<dbReference type="EMBL" id="NAJO01000007">
    <property type="protein sequence ID" value="OQO10962.1"/>
    <property type="molecule type" value="Genomic_DNA"/>
</dbReference>
<evidence type="ECO:0000256" key="5">
    <source>
        <dbReference type="ARBA" id="ARBA00052698"/>
    </source>
</evidence>
<dbReference type="InParanoid" id="A0A1V8TIA6"/>
<evidence type="ECO:0000313" key="10">
    <source>
        <dbReference type="EMBL" id="OQO10962.1"/>
    </source>
</evidence>
<dbReference type="Proteomes" id="UP000192596">
    <property type="component" value="Unassembled WGS sequence"/>
</dbReference>
<dbReference type="PANTHER" id="PTHR43353:SF5">
    <property type="entry name" value="SUCCINATE-SEMIALDEHYDE DEHYDROGENASE, MITOCHONDRIAL"/>
    <property type="match status" value="1"/>
</dbReference>
<dbReference type="FunFam" id="3.40.309.10:FF:000004">
    <property type="entry name" value="Succinate-semialdehyde dehydrogenase I"/>
    <property type="match status" value="1"/>
</dbReference>
<organism evidence="10 11">
    <name type="scientific">Cryoendolithus antarcticus</name>
    <dbReference type="NCBI Taxonomy" id="1507870"/>
    <lineage>
        <taxon>Eukaryota</taxon>
        <taxon>Fungi</taxon>
        <taxon>Dikarya</taxon>
        <taxon>Ascomycota</taxon>
        <taxon>Pezizomycotina</taxon>
        <taxon>Dothideomycetes</taxon>
        <taxon>Dothideomycetidae</taxon>
        <taxon>Cladosporiales</taxon>
        <taxon>Cladosporiaceae</taxon>
        <taxon>Cryoendolithus</taxon>
    </lineage>
</organism>
<dbReference type="InterPro" id="IPR016161">
    <property type="entry name" value="Ald_DH/histidinol_DH"/>
</dbReference>
<reference evidence="11" key="1">
    <citation type="submission" date="2017-03" db="EMBL/GenBank/DDBJ databases">
        <title>Genomes of endolithic fungi from Antarctica.</title>
        <authorList>
            <person name="Coleine C."/>
            <person name="Masonjones S."/>
            <person name="Stajich J.E."/>
        </authorList>
    </citation>
    <scope>NUCLEOTIDE SEQUENCE [LARGE SCALE GENOMIC DNA]</scope>
    <source>
        <strain evidence="11">CCFEE 5527</strain>
    </source>
</reference>
<comment type="catalytic activity">
    <reaction evidence="5">
        <text>succinate semialdehyde + NAD(+) + H2O = succinate + NADH + 2 H(+)</text>
        <dbReference type="Rhea" id="RHEA:13217"/>
        <dbReference type="ChEBI" id="CHEBI:15377"/>
        <dbReference type="ChEBI" id="CHEBI:15378"/>
        <dbReference type="ChEBI" id="CHEBI:30031"/>
        <dbReference type="ChEBI" id="CHEBI:57540"/>
        <dbReference type="ChEBI" id="CHEBI:57706"/>
        <dbReference type="ChEBI" id="CHEBI:57945"/>
        <dbReference type="EC" id="1.2.1.16"/>
    </reaction>
</comment>
<comment type="pathway">
    <text evidence="1">Amino-acid degradation; 4-aminobutanoate degradation.</text>
</comment>
<dbReference type="OrthoDB" id="310895at2759"/>
<gene>
    <name evidence="10" type="ORF">B0A48_05217</name>
</gene>
<dbReference type="GO" id="GO:0004777">
    <property type="term" value="F:succinate-semialdehyde dehydrogenase (NAD+) activity"/>
    <property type="evidence" value="ECO:0007669"/>
    <property type="project" value="TreeGrafter"/>
</dbReference>
<keyword evidence="3 8" id="KW-0560">Oxidoreductase</keyword>
<evidence type="ECO:0000256" key="7">
    <source>
        <dbReference type="PROSITE-ProRule" id="PRU10007"/>
    </source>
</evidence>
<comment type="catalytic activity">
    <reaction evidence="4">
        <text>succinate semialdehyde + NADP(+) + H2O = succinate + NADPH + 2 H(+)</text>
        <dbReference type="Rhea" id="RHEA:13213"/>
        <dbReference type="ChEBI" id="CHEBI:15377"/>
        <dbReference type="ChEBI" id="CHEBI:15378"/>
        <dbReference type="ChEBI" id="CHEBI:30031"/>
        <dbReference type="ChEBI" id="CHEBI:57706"/>
        <dbReference type="ChEBI" id="CHEBI:57783"/>
        <dbReference type="ChEBI" id="CHEBI:58349"/>
        <dbReference type="EC" id="1.2.1.16"/>
    </reaction>
</comment>
<dbReference type="InterPro" id="IPR050740">
    <property type="entry name" value="Aldehyde_DH_Superfamily"/>
</dbReference>
<evidence type="ECO:0000256" key="6">
    <source>
        <dbReference type="ARBA" id="ARBA00067047"/>
    </source>
</evidence>
<dbReference type="Gene3D" id="3.40.309.10">
    <property type="entry name" value="Aldehyde Dehydrogenase, Chain A, domain 2"/>
    <property type="match status" value="1"/>
</dbReference>
<evidence type="ECO:0000313" key="11">
    <source>
        <dbReference type="Proteomes" id="UP000192596"/>
    </source>
</evidence>
<accession>A0A1V8TIA6</accession>
<evidence type="ECO:0000256" key="8">
    <source>
        <dbReference type="RuleBase" id="RU003345"/>
    </source>
</evidence>
<evidence type="ECO:0000259" key="9">
    <source>
        <dbReference type="Pfam" id="PF00171"/>
    </source>
</evidence>
<dbReference type="SUPFAM" id="SSF53720">
    <property type="entry name" value="ALDH-like"/>
    <property type="match status" value="1"/>
</dbReference>
<keyword evidence="11" id="KW-1185">Reference proteome</keyword>
<feature type="domain" description="Aldehyde dehydrogenase" evidence="9">
    <location>
        <begin position="27"/>
        <end position="490"/>
    </location>
</feature>
<dbReference type="FunFam" id="3.40.605.10:FF:000005">
    <property type="entry name" value="Succinate-semialdehyde dehydrogenase I"/>
    <property type="match status" value="1"/>
</dbReference>
<comment type="caution">
    <text evidence="10">The sequence shown here is derived from an EMBL/GenBank/DDBJ whole genome shotgun (WGS) entry which is preliminary data.</text>
</comment>
<dbReference type="InterPro" id="IPR016163">
    <property type="entry name" value="Ald_DH_C"/>
</dbReference>
<dbReference type="GO" id="GO:0009450">
    <property type="term" value="P:gamma-aminobutyric acid catabolic process"/>
    <property type="evidence" value="ECO:0007669"/>
    <property type="project" value="TreeGrafter"/>
</dbReference>
<dbReference type="CDD" id="cd07103">
    <property type="entry name" value="ALDH_F5_SSADH_GabD"/>
    <property type="match status" value="1"/>
</dbReference>
<name>A0A1V8TIA6_9PEZI</name>
<evidence type="ECO:0000256" key="4">
    <source>
        <dbReference type="ARBA" id="ARBA00050387"/>
    </source>
</evidence>
<proteinExistence type="inferred from homology"/>
<dbReference type="InterPro" id="IPR015590">
    <property type="entry name" value="Aldehyde_DH_dom"/>
</dbReference>
<protein>
    <recommendedName>
        <fullName evidence="6">succinate-semialdehyde dehydrogenase [NAD(P)(+)]</fullName>
        <ecNumber evidence="6">1.2.1.16</ecNumber>
    </recommendedName>
</protein>
<evidence type="ECO:0000256" key="3">
    <source>
        <dbReference type="ARBA" id="ARBA00023002"/>
    </source>
</evidence>
<dbReference type="PANTHER" id="PTHR43353">
    <property type="entry name" value="SUCCINATE-SEMIALDEHYDE DEHYDROGENASE, MITOCHONDRIAL"/>
    <property type="match status" value="1"/>
</dbReference>
<dbReference type="STRING" id="1507870.A0A1V8TIA6"/>
<evidence type="ECO:0000256" key="2">
    <source>
        <dbReference type="ARBA" id="ARBA00009986"/>
    </source>
</evidence>
<dbReference type="Gene3D" id="3.40.605.10">
    <property type="entry name" value="Aldehyde Dehydrogenase, Chain A, domain 1"/>
    <property type="match status" value="1"/>
</dbReference>
<dbReference type="InterPro" id="IPR016162">
    <property type="entry name" value="Ald_DH_N"/>
</dbReference>
<sequence>MSNPKHSLDSLKNPSLLRKQGLINGKWVSASASPSTFDVVNPATLDVLATLPEMNSADVKLAVDAAHEAFKTWKKTTARSRARILRKWSDLMLANQEDLALILTLENGKTLTEAKGEVVYGASFLEWFATQSEMTHGECVPSSNPNQRIVTFKQPIGVAACLCPWNFPIAMITRKCGAALAAGCTTVWKPAGETPLSALALAILAHEAGFPPGTLNVITSLTTVAEVGEELCKNPKVHKLSFTGSTRVGKLLMQQCSSTLKKLSLELGGNSPFIVFDDAKMSTAVDAAIMAKFRNSGQTCVTANRMFVQSGIYDEFAKALTERIKTLKVGSGVDDGVFIGPLTHDRAVDKAVSHIEDAKKLGAQVALGGGPKKDVGKGYFLQPTVLTGMTKEMLITREETFAPVVGLYKFDTEEEVIERANDCDVGLGSFVVTENMARIWRVAEGLEVGMVGVNLGALSACESPFGGVKGSGFGREGGTQGIDEYLIVKSMLMNVT</sequence>